<dbReference type="GO" id="GO:0005525">
    <property type="term" value="F:GTP binding"/>
    <property type="evidence" value="ECO:0007669"/>
    <property type="project" value="InterPro"/>
</dbReference>
<dbReference type="InterPro" id="IPR006073">
    <property type="entry name" value="GTP-bd"/>
</dbReference>
<evidence type="ECO:0000259" key="2">
    <source>
        <dbReference type="Pfam" id="PF01926"/>
    </source>
</evidence>
<feature type="domain" description="G" evidence="2">
    <location>
        <begin position="431"/>
        <end position="542"/>
    </location>
</feature>
<dbReference type="Gene3D" id="3.40.50.300">
    <property type="entry name" value="P-loop containing nucleotide triphosphate hydrolases"/>
    <property type="match status" value="1"/>
</dbReference>
<feature type="region of interest" description="Disordered" evidence="1">
    <location>
        <begin position="109"/>
        <end position="159"/>
    </location>
</feature>
<organism evidence="3 4">
    <name type="scientific">Pristionchus pacificus</name>
    <name type="common">Parasitic nematode worm</name>
    <dbReference type="NCBI Taxonomy" id="54126"/>
    <lineage>
        <taxon>Eukaryota</taxon>
        <taxon>Metazoa</taxon>
        <taxon>Ecdysozoa</taxon>
        <taxon>Nematoda</taxon>
        <taxon>Chromadorea</taxon>
        <taxon>Rhabditida</taxon>
        <taxon>Rhabditina</taxon>
        <taxon>Diplogasteromorpha</taxon>
        <taxon>Diplogasteroidea</taxon>
        <taxon>Neodiplogasteridae</taxon>
        <taxon>Pristionchus</taxon>
    </lineage>
</organism>
<dbReference type="Pfam" id="PF01926">
    <property type="entry name" value="MMR_HSR1"/>
    <property type="match status" value="1"/>
</dbReference>
<sequence>MLRLVNSMRGTMRMMGSRNMMIEGERRRRGKFEKDPMMPSTSRSAKVSELHRRLAEYERNEKEKKINGIVESQWKVESEAAERIISSTNHLPFLHSRANPDQFSKILNRRREEEDKQIEIMEKNDEKERKDEETFPFRADGKIEKSEEGESLPSSSFSSSIPLTDQGFFISGNLYIDEYSSATISDLPEDEMTVASREVFGADDAIETIDFQLPGQDLKDSSAYSSGSSFDDIGSLGEDEMIHLKSERNCGGCGAHFHSMDDSLPGYLPPILFAREEKKAERKGGDPSLCKRCHLIKNHHFLPNVNVCPVDYATMLSKLRGRQEVLILLVVDILDLPGSIHRALPEIIGKGKPMIVIANKVDLLPPDAKCGYLKRFKQTVEREIAAAGFMDSFNILHTALVSGKTGYGIEDLITEIHMKWTNVRSSMRDDIFLVGCTNAGKSTLFNSLLQSDLCKVRAVDLVERATTSVWPGTTLSLLKFPVMRPSAYKLELRKRRLISHRAWVQKEAYARKKSLQRTGNADMAVLVEPVMNTYKEQEDELQPVAVASLLNATREEEGEGRRGRPWSLSDPVFTKGVWCYDTPGTVNEEQILDILSLRELINVVPNRLLRPRTVILSPGKSVLIGGLARLDMLEMKKDRPVWVTVFTNDSLPLNVMETERIDAFMKKMRGKAVMGAPIGDSSRLESLPPMEGRIIYVEQNEEMRRERKEKDESLVGLADIVFSSIGWAMVSTHARKVSFSASLPGGRGISVRDPPILPYAALLRGARIPGSDLYKVNPPEFPVNIKRLEASKNRRKFNIPRKEKNRDN</sequence>
<dbReference type="OrthoDB" id="1696305at2759"/>
<dbReference type="PANTHER" id="PTHR46406:SF1">
    <property type="entry name" value="NITRIC OXIDE-ASSOCIATED PROTEIN 1"/>
    <property type="match status" value="1"/>
</dbReference>
<dbReference type="InterPro" id="IPR027417">
    <property type="entry name" value="P-loop_NTPase"/>
</dbReference>
<keyword evidence="4" id="KW-1185">Reference proteome</keyword>
<feature type="region of interest" description="Disordered" evidence="1">
    <location>
        <begin position="28"/>
        <end position="49"/>
    </location>
</feature>
<evidence type="ECO:0000313" key="3">
    <source>
        <dbReference type="EnsemblMetazoa" id="PPA46830.1"/>
    </source>
</evidence>
<gene>
    <name evidence="3" type="primary">WBGene00304609</name>
</gene>
<evidence type="ECO:0000256" key="1">
    <source>
        <dbReference type="SAM" id="MobiDB-lite"/>
    </source>
</evidence>
<evidence type="ECO:0000313" key="4">
    <source>
        <dbReference type="Proteomes" id="UP000005239"/>
    </source>
</evidence>
<proteinExistence type="predicted"/>
<dbReference type="EnsemblMetazoa" id="PPA46830.1">
    <property type="protein sequence ID" value="PPA46830.1"/>
    <property type="gene ID" value="WBGene00304609"/>
</dbReference>
<reference evidence="3" key="2">
    <citation type="submission" date="2022-06" db="UniProtKB">
        <authorList>
            <consortium name="EnsemblMetazoa"/>
        </authorList>
    </citation>
    <scope>IDENTIFICATION</scope>
    <source>
        <strain evidence="3">PS312</strain>
    </source>
</reference>
<dbReference type="SUPFAM" id="SSF52540">
    <property type="entry name" value="P-loop containing nucleoside triphosphate hydrolases"/>
    <property type="match status" value="1"/>
</dbReference>
<protein>
    <recommendedName>
        <fullName evidence="2">G domain-containing protein</fullName>
    </recommendedName>
</protein>
<dbReference type="PANTHER" id="PTHR46406">
    <property type="entry name" value="NITRIC OXIDE-ASSOCIATED PROTEIN 1"/>
    <property type="match status" value="1"/>
</dbReference>
<reference evidence="4" key="1">
    <citation type="journal article" date="2008" name="Nat. Genet.">
        <title>The Pristionchus pacificus genome provides a unique perspective on nematode lifestyle and parasitism.</title>
        <authorList>
            <person name="Dieterich C."/>
            <person name="Clifton S.W."/>
            <person name="Schuster L.N."/>
            <person name="Chinwalla A."/>
            <person name="Delehaunty K."/>
            <person name="Dinkelacker I."/>
            <person name="Fulton L."/>
            <person name="Fulton R."/>
            <person name="Godfrey J."/>
            <person name="Minx P."/>
            <person name="Mitreva M."/>
            <person name="Roeseler W."/>
            <person name="Tian H."/>
            <person name="Witte H."/>
            <person name="Yang S.P."/>
            <person name="Wilson R.K."/>
            <person name="Sommer R.J."/>
        </authorList>
    </citation>
    <scope>NUCLEOTIDE SEQUENCE [LARGE SCALE GENOMIC DNA]</scope>
    <source>
        <strain evidence="4">PS312</strain>
    </source>
</reference>
<dbReference type="CDD" id="cd01855">
    <property type="entry name" value="YqeH"/>
    <property type="match status" value="1"/>
</dbReference>
<dbReference type="Proteomes" id="UP000005239">
    <property type="component" value="Unassembled WGS sequence"/>
</dbReference>
<dbReference type="InterPro" id="IPR052807">
    <property type="entry name" value="Mito_transl_resp_regulator"/>
</dbReference>
<name>A0A8R1V2F8_PRIPA</name>
<accession>A0A8R1V2F8</accession>
<dbReference type="AlphaFoldDB" id="A0A8R1V2F8"/>
<feature type="compositionally biased region" description="Basic and acidic residues" evidence="1">
    <location>
        <begin position="109"/>
        <end position="148"/>
    </location>
</feature>